<evidence type="ECO:0000313" key="2">
    <source>
        <dbReference type="EMBL" id="ETI39655.1"/>
    </source>
</evidence>
<name>V9EK82_PHYNI</name>
<dbReference type="Proteomes" id="UP000018721">
    <property type="component" value="Unassembled WGS sequence"/>
</dbReference>
<dbReference type="AlphaFoldDB" id="V9EK82"/>
<dbReference type="EMBL" id="ANIZ01002542">
    <property type="protein sequence ID" value="ETI39655.1"/>
    <property type="molecule type" value="Genomic_DNA"/>
</dbReference>
<keyword evidence="1" id="KW-0175">Coiled coil</keyword>
<sequence length="515" mass="58977">MSVAPTIDKKEGAVVEDALHAFSPEAMQLVRSIMFALPDFNAELLEQPREVSYQEYFMRFQCKYAQDQDLSFMDFFKNIAHTDFVKQFVVPFEMLVKLGVVSTKTNKVKTVIETHHLVEGVDYISIETEVVDSSTGQKGVRYLLRPGAFKRLLMRIRKYKGQAKDPSVYCDYFILVEQVHHMYLDYASRFRLRDLEAKEEAIQRLTHVTKCLRSRFAEESTQSKLTERRLEDKIDKLQNDIKEVGERKEMLKARLAEVEAKYQDIAKEHAVLATAVETVNDYAVRTARISACKLDDAAHLWFAIVSRTDEAGYCRVELQSCFLDDMKRWIAAEKAKNDGLVVDLEPTFFACSWSLLRRGADKLESLLKSVVDESNRRRQAAIVKLCEEISSLETLQSEGAKPTLDKCRLELAQLVCAKKIEQSDLIDKETESSFSIKPNAYFNKDHVVAIYNALIDEAQCSQYRPQPDKKRKRSLFDPAAPLADGNNVVLERLNVENKASHEAFRLGAIICQEDH</sequence>
<organism evidence="2 3">
    <name type="scientific">Phytophthora nicotianae P1569</name>
    <dbReference type="NCBI Taxonomy" id="1317065"/>
    <lineage>
        <taxon>Eukaryota</taxon>
        <taxon>Sar</taxon>
        <taxon>Stramenopiles</taxon>
        <taxon>Oomycota</taxon>
        <taxon>Peronosporomycetes</taxon>
        <taxon>Peronosporales</taxon>
        <taxon>Peronosporaceae</taxon>
        <taxon>Phytophthora</taxon>
    </lineage>
</organism>
<feature type="coiled-coil region" evidence="1">
    <location>
        <begin position="227"/>
        <end position="268"/>
    </location>
</feature>
<protein>
    <submittedName>
        <fullName evidence="2">Uncharacterized protein</fullName>
    </submittedName>
</protein>
<evidence type="ECO:0000256" key="1">
    <source>
        <dbReference type="SAM" id="Coils"/>
    </source>
</evidence>
<dbReference type="HOGENOM" id="CLU_529459_0_0_1"/>
<comment type="caution">
    <text evidence="2">The sequence shown here is derived from an EMBL/GenBank/DDBJ whole genome shotgun (WGS) entry which is preliminary data.</text>
</comment>
<accession>V9EK82</accession>
<reference evidence="2 3" key="1">
    <citation type="submission" date="2013-11" db="EMBL/GenBank/DDBJ databases">
        <title>The Genome Sequence of Phytophthora parasitica P1569.</title>
        <authorList>
            <consortium name="The Broad Institute Genomics Platform"/>
            <person name="Russ C."/>
            <person name="Tyler B."/>
            <person name="Panabieres F."/>
            <person name="Shan W."/>
            <person name="Tripathy S."/>
            <person name="Grunwald N."/>
            <person name="Machado M."/>
            <person name="Johnson C.S."/>
            <person name="Arredondo F."/>
            <person name="Hong C."/>
            <person name="Coffey M."/>
            <person name="Young S.K."/>
            <person name="Zeng Q."/>
            <person name="Gargeya S."/>
            <person name="Fitzgerald M."/>
            <person name="Abouelleil A."/>
            <person name="Alvarado L."/>
            <person name="Chapman S.B."/>
            <person name="Gainer-Dewar J."/>
            <person name="Goldberg J."/>
            <person name="Griggs A."/>
            <person name="Gujja S."/>
            <person name="Hansen M."/>
            <person name="Howarth C."/>
            <person name="Imamovic A."/>
            <person name="Ireland A."/>
            <person name="Larimer J."/>
            <person name="McCowan C."/>
            <person name="Murphy C."/>
            <person name="Pearson M."/>
            <person name="Poon T.W."/>
            <person name="Priest M."/>
            <person name="Roberts A."/>
            <person name="Saif S."/>
            <person name="Shea T."/>
            <person name="Sykes S."/>
            <person name="Wortman J."/>
            <person name="Nusbaum C."/>
            <person name="Birren B."/>
        </authorList>
    </citation>
    <scope>NUCLEOTIDE SEQUENCE [LARGE SCALE GENOMIC DNA]</scope>
    <source>
        <strain evidence="2 3">P1569</strain>
    </source>
</reference>
<keyword evidence="3" id="KW-1185">Reference proteome</keyword>
<gene>
    <name evidence="2" type="ORF">F443_14755</name>
</gene>
<proteinExistence type="predicted"/>
<evidence type="ECO:0000313" key="3">
    <source>
        <dbReference type="Proteomes" id="UP000018721"/>
    </source>
</evidence>